<dbReference type="CTD" id="20245751"/>
<gene>
    <name evidence="16" type="ORF">LOTGIDRAFT_204770</name>
</gene>
<dbReference type="GeneID" id="20245751"/>
<proteinExistence type="inferred from homology"/>
<evidence type="ECO:0000256" key="9">
    <source>
        <dbReference type="ARBA" id="ARBA00022824"/>
    </source>
</evidence>
<evidence type="ECO:0000313" key="16">
    <source>
        <dbReference type="EMBL" id="ESO83670.1"/>
    </source>
</evidence>
<dbReference type="Pfam" id="PF05404">
    <property type="entry name" value="TRAP-delta"/>
    <property type="match status" value="1"/>
</dbReference>
<comment type="subunit">
    <text evidence="4">Heterotetramer of TRAP-alpha, TRAP-beta, TRAP-delta and TRAP-gamma.</text>
</comment>
<dbReference type="GO" id="GO:0005789">
    <property type="term" value="C:endoplasmic reticulum membrane"/>
    <property type="evidence" value="ECO:0007669"/>
    <property type="project" value="UniProtKB-SubCell"/>
</dbReference>
<organism evidence="16 17">
    <name type="scientific">Lottia gigantea</name>
    <name type="common">Giant owl limpet</name>
    <dbReference type="NCBI Taxonomy" id="225164"/>
    <lineage>
        <taxon>Eukaryota</taxon>
        <taxon>Metazoa</taxon>
        <taxon>Spiralia</taxon>
        <taxon>Lophotrochozoa</taxon>
        <taxon>Mollusca</taxon>
        <taxon>Gastropoda</taxon>
        <taxon>Patellogastropoda</taxon>
        <taxon>Lottioidea</taxon>
        <taxon>Lottiidae</taxon>
        <taxon>Lottia</taxon>
    </lineage>
</organism>
<keyword evidence="6" id="KW-1017">Isopeptide bond</keyword>
<evidence type="ECO:0000256" key="11">
    <source>
        <dbReference type="ARBA" id="ARBA00022989"/>
    </source>
</evidence>
<dbReference type="EMBL" id="KB203629">
    <property type="protein sequence ID" value="ESO83670.1"/>
    <property type="molecule type" value="Genomic_DNA"/>
</dbReference>
<keyword evidence="13" id="KW-1015">Disulfide bond</keyword>
<reference evidence="16 17" key="1">
    <citation type="journal article" date="2013" name="Nature">
        <title>Insights into bilaterian evolution from three spiralian genomes.</title>
        <authorList>
            <person name="Simakov O."/>
            <person name="Marletaz F."/>
            <person name="Cho S.J."/>
            <person name="Edsinger-Gonzales E."/>
            <person name="Havlak P."/>
            <person name="Hellsten U."/>
            <person name="Kuo D.H."/>
            <person name="Larsson T."/>
            <person name="Lv J."/>
            <person name="Arendt D."/>
            <person name="Savage R."/>
            <person name="Osoegawa K."/>
            <person name="de Jong P."/>
            <person name="Grimwood J."/>
            <person name="Chapman J.A."/>
            <person name="Shapiro H."/>
            <person name="Aerts A."/>
            <person name="Otillar R.P."/>
            <person name="Terry A.Y."/>
            <person name="Boore J.L."/>
            <person name="Grigoriev I.V."/>
            <person name="Lindberg D.R."/>
            <person name="Seaver E.C."/>
            <person name="Weisblat D.A."/>
            <person name="Putnam N.H."/>
            <person name="Rokhsar D.S."/>
        </authorList>
    </citation>
    <scope>NUCLEOTIDE SEQUENCE [LARGE SCALE GENOMIC DNA]</scope>
</reference>
<comment type="function">
    <text evidence="1">TRAP proteins are part of a complex whose function is to bind calcium to the ER membrane and thereby regulate the retention of ER resident proteins.</text>
</comment>
<keyword evidence="7" id="KW-0812">Transmembrane</keyword>
<protein>
    <recommendedName>
        <fullName evidence="5">Translocon-associated protein subunit delta</fullName>
    </recommendedName>
    <alternativeName>
        <fullName evidence="14">Signal sequence receptor subunit delta</fullName>
    </alternativeName>
</protein>
<evidence type="ECO:0000256" key="10">
    <source>
        <dbReference type="ARBA" id="ARBA00022843"/>
    </source>
</evidence>
<feature type="signal peptide" evidence="15">
    <location>
        <begin position="1"/>
        <end position="23"/>
    </location>
</feature>
<keyword evidence="9" id="KW-0256">Endoplasmic reticulum</keyword>
<evidence type="ECO:0000256" key="5">
    <source>
        <dbReference type="ARBA" id="ARBA00014387"/>
    </source>
</evidence>
<sequence length="173" mass="19009">MAATTHKMFLVACLVFLPIFASADTCLGPSVSAETYTTSEVTVSTETVFIAQFTLTCKNGLQNVNLYAEVAGRMIPAVKTSKPNEYQISITDEYKALRSGTYEAKFYDEESFSALKKAKRNNEDSNSVTPLFSINISHSGLWQGSYIQSEFVAACVAILVWWLAFSAKSKLSP</sequence>
<dbReference type="KEGG" id="lgi:LOTGIDRAFT_204770"/>
<evidence type="ECO:0000256" key="3">
    <source>
        <dbReference type="ARBA" id="ARBA00009294"/>
    </source>
</evidence>
<evidence type="ECO:0000256" key="2">
    <source>
        <dbReference type="ARBA" id="ARBA00004115"/>
    </source>
</evidence>
<dbReference type="InterPro" id="IPR008855">
    <property type="entry name" value="TRAP-delta"/>
</dbReference>
<dbReference type="Proteomes" id="UP000030746">
    <property type="component" value="Unassembled WGS sequence"/>
</dbReference>
<feature type="chain" id="PRO_5004716163" description="Translocon-associated protein subunit delta" evidence="15">
    <location>
        <begin position="24"/>
        <end position="173"/>
    </location>
</feature>
<evidence type="ECO:0000256" key="14">
    <source>
        <dbReference type="ARBA" id="ARBA00031791"/>
    </source>
</evidence>
<dbReference type="AlphaFoldDB" id="V3ZMJ4"/>
<dbReference type="RefSeq" id="XP_009065698.1">
    <property type="nucleotide sequence ID" value="XM_009067450.1"/>
</dbReference>
<evidence type="ECO:0000256" key="15">
    <source>
        <dbReference type="SAM" id="SignalP"/>
    </source>
</evidence>
<evidence type="ECO:0000256" key="1">
    <source>
        <dbReference type="ARBA" id="ARBA00002838"/>
    </source>
</evidence>
<dbReference type="STRING" id="225164.V3ZMJ4"/>
<evidence type="ECO:0000313" key="17">
    <source>
        <dbReference type="Proteomes" id="UP000030746"/>
    </source>
</evidence>
<evidence type="ECO:0000256" key="6">
    <source>
        <dbReference type="ARBA" id="ARBA00022499"/>
    </source>
</evidence>
<dbReference type="PANTHER" id="PTHR12731:SF1">
    <property type="entry name" value="TRANSLOCON-ASSOCIATED PROTEIN SUBUNIT DELTA"/>
    <property type="match status" value="1"/>
</dbReference>
<dbReference type="PANTHER" id="PTHR12731">
    <property type="entry name" value="TRANSLOCON-ASSOCIATED PROTEIN, DELTA SUBUNIT"/>
    <property type="match status" value="1"/>
</dbReference>
<evidence type="ECO:0000256" key="12">
    <source>
        <dbReference type="ARBA" id="ARBA00023136"/>
    </source>
</evidence>
<evidence type="ECO:0000256" key="13">
    <source>
        <dbReference type="ARBA" id="ARBA00023157"/>
    </source>
</evidence>
<keyword evidence="8 15" id="KW-0732">Signal</keyword>
<keyword evidence="12" id="KW-0472">Membrane</keyword>
<dbReference type="OMA" id="GPWVNSE"/>
<dbReference type="HOGENOM" id="CLU_100264_0_1_1"/>
<evidence type="ECO:0000256" key="8">
    <source>
        <dbReference type="ARBA" id="ARBA00022729"/>
    </source>
</evidence>
<comment type="similarity">
    <text evidence="3">Belongs to the TRAP-delta family.</text>
</comment>
<keyword evidence="11" id="KW-1133">Transmembrane helix</keyword>
<name>V3ZMJ4_LOTGI</name>
<keyword evidence="10" id="KW-0832">Ubl conjugation</keyword>
<comment type="subcellular location">
    <subcellularLocation>
        <location evidence="2">Endoplasmic reticulum membrane</location>
        <topology evidence="2">Single-pass type I membrane protein</topology>
    </subcellularLocation>
</comment>
<evidence type="ECO:0000256" key="4">
    <source>
        <dbReference type="ARBA" id="ARBA00011819"/>
    </source>
</evidence>
<keyword evidence="17" id="KW-1185">Reference proteome</keyword>
<evidence type="ECO:0000256" key="7">
    <source>
        <dbReference type="ARBA" id="ARBA00022692"/>
    </source>
</evidence>
<dbReference type="OrthoDB" id="10055808at2759"/>
<accession>V3ZMJ4</accession>